<dbReference type="Gene3D" id="1.25.40.420">
    <property type="match status" value="1"/>
</dbReference>
<evidence type="ECO:0000313" key="5">
    <source>
        <dbReference type="Proteomes" id="UP000515123"/>
    </source>
</evidence>
<evidence type="ECO:0000259" key="4">
    <source>
        <dbReference type="PROSITE" id="PS50144"/>
    </source>
</evidence>
<dbReference type="Pfam" id="PF00651">
    <property type="entry name" value="BTB"/>
    <property type="match status" value="1"/>
</dbReference>
<dbReference type="SMART" id="SM00225">
    <property type="entry name" value="BTB"/>
    <property type="match status" value="1"/>
</dbReference>
<dbReference type="PROSITE" id="PS50144">
    <property type="entry name" value="MATH"/>
    <property type="match status" value="1"/>
</dbReference>
<reference evidence="5" key="1">
    <citation type="journal article" date="2015" name="Nat. Genet.">
        <title>The pineapple genome and the evolution of CAM photosynthesis.</title>
        <authorList>
            <person name="Ming R."/>
            <person name="VanBuren R."/>
            <person name="Wai C.M."/>
            <person name="Tang H."/>
            <person name="Schatz M.C."/>
            <person name="Bowers J.E."/>
            <person name="Lyons E."/>
            <person name="Wang M.L."/>
            <person name="Chen J."/>
            <person name="Biggers E."/>
            <person name="Zhang J."/>
            <person name="Huang L."/>
            <person name="Zhang L."/>
            <person name="Miao W."/>
            <person name="Zhang J."/>
            <person name="Ye Z."/>
            <person name="Miao C."/>
            <person name="Lin Z."/>
            <person name="Wang H."/>
            <person name="Zhou H."/>
            <person name="Yim W.C."/>
            <person name="Priest H.D."/>
            <person name="Zheng C."/>
            <person name="Woodhouse M."/>
            <person name="Edger P.P."/>
            <person name="Guyot R."/>
            <person name="Guo H.B."/>
            <person name="Guo H."/>
            <person name="Zheng G."/>
            <person name="Singh R."/>
            <person name="Sharma A."/>
            <person name="Min X."/>
            <person name="Zheng Y."/>
            <person name="Lee H."/>
            <person name="Gurtowski J."/>
            <person name="Sedlazeck F.J."/>
            <person name="Harkess A."/>
            <person name="McKain M.R."/>
            <person name="Liao Z."/>
            <person name="Fang J."/>
            <person name="Liu J."/>
            <person name="Zhang X."/>
            <person name="Zhang Q."/>
            <person name="Hu W."/>
            <person name="Qin Y."/>
            <person name="Wang K."/>
            <person name="Chen L.Y."/>
            <person name="Shirley N."/>
            <person name="Lin Y.R."/>
            <person name="Liu L.Y."/>
            <person name="Hernandez A.G."/>
            <person name="Wright C.L."/>
            <person name="Bulone V."/>
            <person name="Tuskan G.A."/>
            <person name="Heath K."/>
            <person name="Zee F."/>
            <person name="Moore P.H."/>
            <person name="Sunkar R."/>
            <person name="Leebens-Mack J.H."/>
            <person name="Mockler T."/>
            <person name="Bennetzen J.L."/>
            <person name="Freeling M."/>
            <person name="Sankoff D."/>
            <person name="Paterson A.H."/>
            <person name="Zhu X."/>
            <person name="Yang X."/>
            <person name="Smith J.A."/>
            <person name="Cushman J.C."/>
            <person name="Paull R.E."/>
            <person name="Yu Q."/>
        </authorList>
    </citation>
    <scope>NUCLEOTIDE SEQUENCE [LARGE SCALE GENOMIC DNA]</scope>
    <source>
        <strain evidence="5">cv. F153</strain>
    </source>
</reference>
<dbReference type="Proteomes" id="UP000515123">
    <property type="component" value="Linkage group 2"/>
</dbReference>
<evidence type="ECO:0000256" key="1">
    <source>
        <dbReference type="ARBA" id="ARBA00004906"/>
    </source>
</evidence>
<dbReference type="CDD" id="cd18280">
    <property type="entry name" value="BTB_POZ_BPM_plant"/>
    <property type="match status" value="1"/>
</dbReference>
<proteinExistence type="inferred from homology"/>
<dbReference type="SUPFAM" id="SSF49599">
    <property type="entry name" value="TRAF domain-like"/>
    <property type="match status" value="1"/>
</dbReference>
<keyword evidence="5" id="KW-1185">Reference proteome</keyword>
<dbReference type="InterPro" id="IPR056423">
    <property type="entry name" value="BACK_BPM_SPOP"/>
</dbReference>
<dbReference type="SMART" id="SM00061">
    <property type="entry name" value="MATH"/>
    <property type="match status" value="1"/>
</dbReference>
<evidence type="ECO:0000259" key="3">
    <source>
        <dbReference type="PROSITE" id="PS50097"/>
    </source>
</evidence>
<dbReference type="Pfam" id="PF24570">
    <property type="entry name" value="BACK_BPM_SPOP"/>
    <property type="match status" value="1"/>
</dbReference>
<evidence type="ECO:0000313" key="7">
    <source>
        <dbReference type="RefSeq" id="XP_020083032.1"/>
    </source>
</evidence>
<dbReference type="InterPro" id="IPR011333">
    <property type="entry name" value="SKP1/BTB/POZ_sf"/>
</dbReference>
<reference evidence="6 7" key="2">
    <citation type="submission" date="2025-04" db="UniProtKB">
        <authorList>
            <consortium name="RefSeq"/>
        </authorList>
    </citation>
    <scope>IDENTIFICATION</scope>
    <source>
        <tissue evidence="6 7">Leaf</tissue>
    </source>
</reference>
<dbReference type="Gene3D" id="2.60.210.10">
    <property type="entry name" value="Apoptosis, Tumor Necrosis Factor Receptor Associated Protein 2, Chain A"/>
    <property type="match status" value="1"/>
</dbReference>
<dbReference type="InterPro" id="IPR045005">
    <property type="entry name" value="BPM1-6"/>
</dbReference>
<dbReference type="AlphaFoldDB" id="A0A6P5EI20"/>
<evidence type="ECO:0000313" key="6">
    <source>
        <dbReference type="RefSeq" id="XP_020083031.1"/>
    </source>
</evidence>
<dbReference type="Gene3D" id="3.30.710.10">
    <property type="entry name" value="Potassium Channel Kv1.1, Chain A"/>
    <property type="match status" value="1"/>
</dbReference>
<dbReference type="Pfam" id="PF22486">
    <property type="entry name" value="MATH_2"/>
    <property type="match status" value="1"/>
</dbReference>
<dbReference type="RefSeq" id="XP_020083031.1">
    <property type="nucleotide sequence ID" value="XM_020227442.1"/>
</dbReference>
<dbReference type="InterPro" id="IPR008974">
    <property type="entry name" value="TRAF-like"/>
</dbReference>
<dbReference type="PANTHER" id="PTHR26379">
    <property type="entry name" value="BTB/POZ AND MATH DOMAIN-CONTAINING PROTEIN 1"/>
    <property type="match status" value="1"/>
</dbReference>
<feature type="domain" description="MATH" evidence="4">
    <location>
        <begin position="23"/>
        <end position="152"/>
    </location>
</feature>
<dbReference type="GeneID" id="109706534"/>
<feature type="domain" description="BTB" evidence="3">
    <location>
        <begin position="190"/>
        <end position="257"/>
    </location>
</feature>
<evidence type="ECO:0000256" key="2">
    <source>
        <dbReference type="ARBA" id="ARBA00010846"/>
    </source>
</evidence>
<dbReference type="PROSITE" id="PS50097">
    <property type="entry name" value="BTB"/>
    <property type="match status" value="1"/>
</dbReference>
<dbReference type="RefSeq" id="XP_020083032.1">
    <property type="nucleotide sequence ID" value="XM_020227443.1"/>
</dbReference>
<comment type="similarity">
    <text evidence="2">Belongs to the Tdpoz family.</text>
</comment>
<organism evidence="7">
    <name type="scientific">Ananas comosus</name>
    <name type="common">Pineapple</name>
    <name type="synonym">Ananas ananas</name>
    <dbReference type="NCBI Taxonomy" id="4615"/>
    <lineage>
        <taxon>Eukaryota</taxon>
        <taxon>Viridiplantae</taxon>
        <taxon>Streptophyta</taxon>
        <taxon>Embryophyta</taxon>
        <taxon>Tracheophyta</taxon>
        <taxon>Spermatophyta</taxon>
        <taxon>Magnoliopsida</taxon>
        <taxon>Liliopsida</taxon>
        <taxon>Poales</taxon>
        <taxon>Bromeliaceae</taxon>
        <taxon>Bromelioideae</taxon>
        <taxon>Ananas</taxon>
    </lineage>
</organism>
<accession>A0A6P5EI20</accession>
<dbReference type="CDD" id="cd00121">
    <property type="entry name" value="MATH"/>
    <property type="match status" value="1"/>
</dbReference>
<protein>
    <submittedName>
        <fullName evidence="6 7">BTB/POZ and MATH domain-containing protein 2-like</fullName>
    </submittedName>
</protein>
<dbReference type="SUPFAM" id="SSF54695">
    <property type="entry name" value="POZ domain"/>
    <property type="match status" value="1"/>
</dbReference>
<dbReference type="GO" id="GO:0016567">
    <property type="term" value="P:protein ubiquitination"/>
    <property type="evidence" value="ECO:0007669"/>
    <property type="project" value="InterPro"/>
</dbReference>
<dbReference type="PANTHER" id="PTHR26379:SF187">
    <property type="entry name" value="OS07G0655300 PROTEIN"/>
    <property type="match status" value="1"/>
</dbReference>
<sequence>MASSPEAAPAPCSSSTWVMEKVTGTHLFKIADYSLAKGIGAGNPISSATFDAGGFDWAIAFYPDGQDKASANHISLFLCLRSDAGNGVKAAFSLTLLDQRRPPSSTTRTPRNPPCVFKNGSACFGYNQFMRRDVLEASGYLKDDCLTIQCTVSVLKRPRLETPPNARPVSLPPSDLHRHLRELLESGDETDVTFEVCGETFPAHRLLLAARSPVFRAELFGPMKERSAKRIKIDDMETLAFRALLHFIYSDSLPLELEELAKEPSASMFQHLLAAADRYGLERLRLISEDRLCRNITVSTAATTLVLAEQHHCSRLKEACLEFLASPKSLIDVMKTDGFEHLKISCPSVVKELVDNVN</sequence>
<name>A0A6P5EI20_ANACO</name>
<dbReference type="OrthoDB" id="657261at2759"/>
<gene>
    <name evidence="6 7" type="primary">LOC109706534</name>
</gene>
<dbReference type="InterPro" id="IPR000210">
    <property type="entry name" value="BTB/POZ_dom"/>
</dbReference>
<dbReference type="InterPro" id="IPR002083">
    <property type="entry name" value="MATH/TRAF_dom"/>
</dbReference>
<comment type="pathway">
    <text evidence="1">Protein modification; protein ubiquitination.</text>
</comment>